<feature type="domain" description="Pectinesterase catalytic" evidence="6">
    <location>
        <begin position="50"/>
        <end position="326"/>
    </location>
</feature>
<dbReference type="SUPFAM" id="SSF51126">
    <property type="entry name" value="Pectin lyase-like"/>
    <property type="match status" value="1"/>
</dbReference>
<evidence type="ECO:0000313" key="9">
    <source>
        <dbReference type="Proteomes" id="UP000199663"/>
    </source>
</evidence>
<dbReference type="InterPro" id="IPR029058">
    <property type="entry name" value="AB_hydrolase_fold"/>
</dbReference>
<dbReference type="InterPro" id="IPR011050">
    <property type="entry name" value="Pectin_lyase_fold/virulence"/>
</dbReference>
<dbReference type="EMBL" id="FNQC01000009">
    <property type="protein sequence ID" value="SDZ28761.1"/>
    <property type="molecule type" value="Genomic_DNA"/>
</dbReference>
<dbReference type="InterPro" id="IPR033131">
    <property type="entry name" value="Pectinesterase_Asp_AS"/>
</dbReference>
<dbReference type="RefSeq" id="WP_019598407.1">
    <property type="nucleotide sequence ID" value="NZ_FNQC01000009.1"/>
</dbReference>
<organism evidence="8 9">
    <name type="scientific">Rhodonellum ikkaensis</name>
    <dbReference type="NCBI Taxonomy" id="336829"/>
    <lineage>
        <taxon>Bacteria</taxon>
        <taxon>Pseudomonadati</taxon>
        <taxon>Bacteroidota</taxon>
        <taxon>Cytophagia</taxon>
        <taxon>Cytophagales</taxon>
        <taxon>Cytophagaceae</taxon>
        <taxon>Rhodonellum</taxon>
    </lineage>
</organism>
<gene>
    <name evidence="8" type="ORF">SAMN05444412_10992</name>
</gene>
<evidence type="ECO:0000256" key="5">
    <source>
        <dbReference type="RuleBase" id="RU000589"/>
    </source>
</evidence>
<dbReference type="InterPro" id="IPR049492">
    <property type="entry name" value="BD-FAE-like_dom"/>
</dbReference>
<dbReference type="Gene3D" id="2.160.20.10">
    <property type="entry name" value="Single-stranded right-handed beta-helix, Pectin lyase-like"/>
    <property type="match status" value="1"/>
</dbReference>
<evidence type="ECO:0000259" key="7">
    <source>
        <dbReference type="Pfam" id="PF20434"/>
    </source>
</evidence>
<reference evidence="8 9" key="1">
    <citation type="submission" date="2016-10" db="EMBL/GenBank/DDBJ databases">
        <authorList>
            <person name="Varghese N."/>
            <person name="Submissions S."/>
        </authorList>
    </citation>
    <scope>NUCLEOTIDE SEQUENCE [LARGE SCALE GENOMIC DNA]</scope>
    <source>
        <strain evidence="8 9">DSM 17997</strain>
    </source>
</reference>
<evidence type="ECO:0000256" key="4">
    <source>
        <dbReference type="PROSITE-ProRule" id="PRU10040"/>
    </source>
</evidence>
<dbReference type="SUPFAM" id="SSF53474">
    <property type="entry name" value="alpha/beta-Hydrolases"/>
    <property type="match status" value="1"/>
</dbReference>
<keyword evidence="2 5" id="KW-0378">Hydrolase</keyword>
<proteinExistence type="inferred from homology"/>
<name>A0A1H3RU28_9BACT</name>
<evidence type="ECO:0000256" key="1">
    <source>
        <dbReference type="ARBA" id="ARBA00008891"/>
    </source>
</evidence>
<dbReference type="Pfam" id="PF20434">
    <property type="entry name" value="BD-FAE"/>
    <property type="match status" value="1"/>
</dbReference>
<accession>A0A1H3RU28</accession>
<feature type="domain" description="BD-FAE-like" evidence="7">
    <location>
        <begin position="399"/>
        <end position="580"/>
    </location>
</feature>
<protein>
    <recommendedName>
        <fullName evidence="5">Pectinesterase</fullName>
        <ecNumber evidence="5">3.1.1.11</ecNumber>
    </recommendedName>
</protein>
<dbReference type="PANTHER" id="PTHR31321">
    <property type="entry name" value="ACYL-COA THIOESTER HYDROLASE YBHC-RELATED"/>
    <property type="match status" value="1"/>
</dbReference>
<dbReference type="InterPro" id="IPR000070">
    <property type="entry name" value="Pectinesterase_cat"/>
</dbReference>
<sequence>MLSNRFLQNFVSVLLIGFVLLLPLDIFSQSVNAYPKDGQIKDLKGKVQQDIVVAKDGTGDFLFIQDAIESIRVYLPKPITVYIKAGVYKEKLIIPGTITNVTFRGDGPEKTIITFDDHTGKNKLDTFGSYTLKVLGNSLIFRDMTIQNTAGNVGQAVALHAEGDRLVFENCHFKGDQDTVFASGENSRQYYKNCYIEGTTDFIFGSATALFENCEIHSKSNSFITAASTPEWVEIGYVFKDCKLTAAEGIDRVYLGRPWRDFAKTVFINCEMGSHILPGGWDNWGRPETAQTTYYGEFGSKGAGANLTKRVDWSYQMSEEESKKYQKELIFAGKFGSKNAYGQDWFGHAVDTSFTLRSAYQKEKKKYPQIKPVEDTPMTGVMERLGIAYKELGYRALQLDVFYPENKKGGLLPGIILVHGGGWKSGDRTLQIPLAKALAAKGYVTAVVDYRLSLEARFPAAVFDIKYAVKWLKANGDQFRLDSNKIAVSGSSAGGQLANLVGFTNGQSRYEESSLSSNSSEVHAIINMDGVLAFHHPESEEGEMAALWLGGTYAEIPEIWKAASPLSQVSEIARPILFINSQFQRFHAGRDEVIAQMEAFGIYTEVQTVENSPHTFWLFSPWFDPTADLMDRFLKRVF</sequence>
<feature type="active site" evidence="4">
    <location>
        <position position="201"/>
    </location>
</feature>
<evidence type="ECO:0000256" key="2">
    <source>
        <dbReference type="ARBA" id="ARBA00022801"/>
    </source>
</evidence>
<dbReference type="InterPro" id="IPR012334">
    <property type="entry name" value="Pectin_lyas_fold"/>
</dbReference>
<dbReference type="EC" id="3.1.1.11" evidence="5"/>
<dbReference type="PROSITE" id="PS00503">
    <property type="entry name" value="PECTINESTERASE_2"/>
    <property type="match status" value="1"/>
</dbReference>
<evidence type="ECO:0000313" key="8">
    <source>
        <dbReference type="EMBL" id="SDZ28761.1"/>
    </source>
</evidence>
<keyword evidence="3 5" id="KW-0063">Aspartyl esterase</keyword>
<comment type="catalytic activity">
    <reaction evidence="5">
        <text>[(1-&gt;4)-alpha-D-galacturonosyl methyl ester](n) + n H2O = [(1-&gt;4)-alpha-D-galacturonosyl](n) + n methanol + n H(+)</text>
        <dbReference type="Rhea" id="RHEA:22380"/>
        <dbReference type="Rhea" id="RHEA-COMP:14570"/>
        <dbReference type="Rhea" id="RHEA-COMP:14573"/>
        <dbReference type="ChEBI" id="CHEBI:15377"/>
        <dbReference type="ChEBI" id="CHEBI:15378"/>
        <dbReference type="ChEBI" id="CHEBI:17790"/>
        <dbReference type="ChEBI" id="CHEBI:140522"/>
        <dbReference type="ChEBI" id="CHEBI:140523"/>
        <dbReference type="EC" id="3.1.1.11"/>
    </reaction>
</comment>
<evidence type="ECO:0000259" key="6">
    <source>
        <dbReference type="Pfam" id="PF01095"/>
    </source>
</evidence>
<comment type="caution">
    <text evidence="8">The sequence shown here is derived from an EMBL/GenBank/DDBJ whole genome shotgun (WGS) entry which is preliminary data.</text>
</comment>
<dbReference type="PANTHER" id="PTHR31321:SF57">
    <property type="entry name" value="PECTINESTERASE 53-RELATED"/>
    <property type="match status" value="1"/>
</dbReference>
<dbReference type="Proteomes" id="UP000199663">
    <property type="component" value="Unassembled WGS sequence"/>
</dbReference>
<comment type="pathway">
    <text evidence="5">Glycan metabolism; pectin degradation; 2-dehydro-3-deoxy-D-gluconate from pectin: step 1/5.</text>
</comment>
<dbReference type="Pfam" id="PF01095">
    <property type="entry name" value="Pectinesterase"/>
    <property type="match status" value="1"/>
</dbReference>
<evidence type="ECO:0000256" key="3">
    <source>
        <dbReference type="ARBA" id="ARBA00023085"/>
    </source>
</evidence>
<dbReference type="Gene3D" id="3.40.50.1820">
    <property type="entry name" value="alpha/beta hydrolase"/>
    <property type="match status" value="1"/>
</dbReference>
<comment type="similarity">
    <text evidence="1">Belongs to the pectinesterase family.</text>
</comment>
<keyword evidence="9" id="KW-1185">Reference proteome</keyword>